<comment type="caution">
    <text evidence="3">The sequence shown here is derived from an EMBL/GenBank/DDBJ whole genome shotgun (WGS) entry which is preliminary data.</text>
</comment>
<protein>
    <recommendedName>
        <fullName evidence="2">Phospholipase/carboxylesterase/thioesterase domain-containing protein</fullName>
    </recommendedName>
</protein>
<evidence type="ECO:0000313" key="3">
    <source>
        <dbReference type="EMBL" id="GAI29572.1"/>
    </source>
</evidence>
<organism evidence="3">
    <name type="scientific">marine sediment metagenome</name>
    <dbReference type="NCBI Taxonomy" id="412755"/>
    <lineage>
        <taxon>unclassified sequences</taxon>
        <taxon>metagenomes</taxon>
        <taxon>ecological metagenomes</taxon>
    </lineage>
</organism>
<keyword evidence="1" id="KW-0732">Signal</keyword>
<evidence type="ECO:0000256" key="1">
    <source>
        <dbReference type="ARBA" id="ARBA00022729"/>
    </source>
</evidence>
<dbReference type="InterPro" id="IPR050955">
    <property type="entry name" value="Plant_Biomass_Hydrol_Est"/>
</dbReference>
<dbReference type="AlphaFoldDB" id="X1MD56"/>
<dbReference type="InterPro" id="IPR029058">
    <property type="entry name" value="AB_hydrolase_fold"/>
</dbReference>
<dbReference type="PANTHER" id="PTHR43037">
    <property type="entry name" value="UNNAMED PRODUCT-RELATED"/>
    <property type="match status" value="1"/>
</dbReference>
<reference evidence="3" key="1">
    <citation type="journal article" date="2014" name="Front. Microbiol.">
        <title>High frequency of phylogenetically diverse reductive dehalogenase-homologous genes in deep subseafloor sedimentary metagenomes.</title>
        <authorList>
            <person name="Kawai M."/>
            <person name="Futagami T."/>
            <person name="Toyoda A."/>
            <person name="Takaki Y."/>
            <person name="Nishi S."/>
            <person name="Hori S."/>
            <person name="Arai W."/>
            <person name="Tsubouchi T."/>
            <person name="Morono Y."/>
            <person name="Uchiyama I."/>
            <person name="Ito T."/>
            <person name="Fujiyama A."/>
            <person name="Inagaki F."/>
            <person name="Takami H."/>
        </authorList>
    </citation>
    <scope>NUCLEOTIDE SEQUENCE</scope>
    <source>
        <strain evidence="3">Expedition CK06-06</strain>
    </source>
</reference>
<gene>
    <name evidence="3" type="ORF">S06H3_38215</name>
</gene>
<dbReference type="Gene3D" id="3.40.50.1820">
    <property type="entry name" value="alpha/beta hydrolase"/>
    <property type="match status" value="1"/>
</dbReference>
<name>X1MD56_9ZZZZ</name>
<accession>X1MD56</accession>
<dbReference type="EMBL" id="BARV01023276">
    <property type="protein sequence ID" value="GAI29572.1"/>
    <property type="molecule type" value="Genomic_DNA"/>
</dbReference>
<feature type="non-terminal residue" evidence="3">
    <location>
        <position position="1"/>
    </location>
</feature>
<dbReference type="Pfam" id="PF02230">
    <property type="entry name" value="Abhydrolase_2"/>
    <property type="match status" value="1"/>
</dbReference>
<dbReference type="GO" id="GO:0016787">
    <property type="term" value="F:hydrolase activity"/>
    <property type="evidence" value="ECO:0007669"/>
    <property type="project" value="InterPro"/>
</dbReference>
<feature type="domain" description="Phospholipase/carboxylesterase/thioesterase" evidence="2">
    <location>
        <begin position="25"/>
        <end position="137"/>
    </location>
</feature>
<dbReference type="PANTHER" id="PTHR43037:SF1">
    <property type="entry name" value="BLL1128 PROTEIN"/>
    <property type="match status" value="1"/>
</dbReference>
<dbReference type="SUPFAM" id="SSF53474">
    <property type="entry name" value="alpha/beta-Hydrolases"/>
    <property type="match status" value="1"/>
</dbReference>
<sequence>FPFVVVAPQCPSDSLWVLELDSLYALVQEILHSYSVDRSRIYLTGLSMGGFGSWLLAEVRPELFAAVVPICGGATPDIGFPERIKILKDTPIWAFHGAKDDVVPLEESQKLVEVLKAHNGKIRFTVYPDLEHDSWTRTYDNPKLYNWMLEQRNDRFT</sequence>
<dbReference type="InterPro" id="IPR003140">
    <property type="entry name" value="PLipase/COase/thioEstase"/>
</dbReference>
<evidence type="ECO:0000259" key="2">
    <source>
        <dbReference type="Pfam" id="PF02230"/>
    </source>
</evidence>
<proteinExistence type="predicted"/>